<dbReference type="GO" id="GO:0006952">
    <property type="term" value="P:defense response"/>
    <property type="evidence" value="ECO:0007669"/>
    <property type="project" value="UniProtKB-KW"/>
</dbReference>
<gene>
    <name evidence="6" type="ORF">A1359_12705</name>
</gene>
<dbReference type="Gene3D" id="1.10.640.10">
    <property type="entry name" value="Haem peroxidase domain superfamily, animal type"/>
    <property type="match status" value="1"/>
</dbReference>
<accession>A0A177N5Z1</accession>
<dbReference type="InterPro" id="IPR050783">
    <property type="entry name" value="Oxylipin_biosynth_metab"/>
</dbReference>
<comment type="caution">
    <text evidence="6">The sequence shown here is derived from an EMBL/GenBank/DDBJ whole genome shotgun (WGS) entry which is preliminary data.</text>
</comment>
<dbReference type="STRING" id="980561.A1359_12705"/>
<evidence type="ECO:0000256" key="5">
    <source>
        <dbReference type="ARBA" id="ARBA00023004"/>
    </source>
</evidence>
<dbReference type="PANTHER" id="PTHR11903:SF11">
    <property type="entry name" value="ALPHA-DIOXYGENASE 1"/>
    <property type="match status" value="1"/>
</dbReference>
<sequence>MATTASAESTSTLERLSADKACVRMAAKGLRPIANQQSERFLGKVTEDTAECRGGKRAMAQRDTVWVDWANYWGTGDASSKAGGWESLTKLAKHLNPNGRGVDGALMDLEYQRMELLRFNLYDNKTYDIYIKGDGDMPGPVVKIWDAMRLPENNRYYQQVTNNKGQQVCTGELIRHRNITGICNDIFNPAMGASNQLFARNVSFDSTFPDMGANELVRNRHGNRLALLKPDPQVISRKLFTRQQHKPEACNQGQGLPDNAVSAECDYKKAPFFNVLAAYWIQFMTHDWFYHLREGQNTEARMPVGCSTQLVNNKEQALTPEQAAKLGCRPNDKVDVPFFAQKEPAPTFTHDGKTYLARAHRTTENTVTAWWDASQIYGFDELSEKRVKRDPNDPAKLLMQPRGSHTGAGEKLGYLPVFNSCENADTECLADPINPAWKGQEAAGFADNWTVGMSFYHNMFVREHNQFVDAFRAKAASMPNTDSGLRNPDKPNEVIPYKKVSAEELYQAARLVVAAEIAKIHTIEWTTQLLYDEPLYLGMNANWNGLVQKDNPVSKVLEKIVVNRLAKSGNEIKANQFYSVFASGAGIFGLGSHRYQEHARFLGHLSGKKDIWDLSNLEHVNGGINHFGSPFNFPEEFPTVYRLHPLLPDLLEFRDLKSPNTISKKVPVVSTFRGKATQAMTDGGLSSWALSMGRQRLGLLTLQNHAQFLQNLDLPRLQTETNKIDIAALDVIRDRERGLPRFNEFRRQYGLKQLTSYDDFIDKRVPTASAEYKEQHHLIKLLREVYGQHKCDASKVITDAQLNDDGSPINDCLGHPDGSIVDNIEDVDTVVGWLSEFTRPHGFAISETQFHVFILNASRRLFSDRFFTSSFRPEFYTSMGVDWVLNNGPDGKLYEAKESNGHKVEISPLKRIMLRTMPELKDQLAGVVNVFDPWARDRGNDYTLQWKPQKAAATDSSFR</sequence>
<evidence type="ECO:0000256" key="4">
    <source>
        <dbReference type="ARBA" id="ARBA00023002"/>
    </source>
</evidence>
<evidence type="ECO:0000256" key="2">
    <source>
        <dbReference type="ARBA" id="ARBA00022821"/>
    </source>
</evidence>
<keyword evidence="2" id="KW-0611">Plant defense</keyword>
<evidence type="ECO:0000256" key="3">
    <source>
        <dbReference type="ARBA" id="ARBA00022964"/>
    </source>
</evidence>
<name>A0A177N5Z1_9GAMM</name>
<dbReference type="GO" id="GO:0006631">
    <property type="term" value="P:fatty acid metabolic process"/>
    <property type="evidence" value="ECO:0007669"/>
    <property type="project" value="UniProtKB-ARBA"/>
</dbReference>
<reference evidence="6 7" key="1">
    <citation type="submission" date="2016-03" db="EMBL/GenBank/DDBJ databases">
        <authorList>
            <person name="Ploux O."/>
        </authorList>
    </citation>
    <scope>NUCLEOTIDE SEQUENCE [LARGE SCALE GENOMIC DNA]</scope>
    <source>
        <strain evidence="6 7">R-45370</strain>
    </source>
</reference>
<dbReference type="GO" id="GO:0046872">
    <property type="term" value="F:metal ion binding"/>
    <property type="evidence" value="ECO:0007669"/>
    <property type="project" value="UniProtKB-KW"/>
</dbReference>
<keyword evidence="4" id="KW-0560">Oxidoreductase</keyword>
<keyword evidence="3" id="KW-0223">Dioxygenase</keyword>
<keyword evidence="5" id="KW-0408">Iron</keyword>
<evidence type="ECO:0000313" key="6">
    <source>
        <dbReference type="EMBL" id="OAI13265.1"/>
    </source>
</evidence>
<dbReference type="GO" id="GO:0006979">
    <property type="term" value="P:response to oxidative stress"/>
    <property type="evidence" value="ECO:0007669"/>
    <property type="project" value="InterPro"/>
</dbReference>
<dbReference type="EMBL" id="LUUI01000122">
    <property type="protein sequence ID" value="OAI13265.1"/>
    <property type="molecule type" value="Genomic_DNA"/>
</dbReference>
<dbReference type="PROSITE" id="PS50292">
    <property type="entry name" value="PEROXIDASE_3"/>
    <property type="match status" value="1"/>
</dbReference>
<evidence type="ECO:0000256" key="1">
    <source>
        <dbReference type="ARBA" id="ARBA00022723"/>
    </source>
</evidence>
<keyword evidence="7" id="KW-1185">Reference proteome</keyword>
<dbReference type="Proteomes" id="UP000078476">
    <property type="component" value="Unassembled WGS sequence"/>
</dbReference>
<dbReference type="Pfam" id="PF03098">
    <property type="entry name" value="An_peroxidase"/>
    <property type="match status" value="3"/>
</dbReference>
<dbReference type="SUPFAM" id="SSF48113">
    <property type="entry name" value="Heme-dependent peroxidases"/>
    <property type="match status" value="1"/>
</dbReference>
<dbReference type="GO" id="GO:0020037">
    <property type="term" value="F:heme binding"/>
    <property type="evidence" value="ECO:0007669"/>
    <property type="project" value="InterPro"/>
</dbReference>
<dbReference type="GO" id="GO:0004601">
    <property type="term" value="F:peroxidase activity"/>
    <property type="evidence" value="ECO:0007669"/>
    <property type="project" value="InterPro"/>
</dbReference>
<proteinExistence type="predicted"/>
<keyword evidence="1" id="KW-0479">Metal-binding</keyword>
<evidence type="ECO:0000313" key="7">
    <source>
        <dbReference type="Proteomes" id="UP000078476"/>
    </source>
</evidence>
<dbReference type="InterPro" id="IPR010255">
    <property type="entry name" value="Haem_peroxidase_sf"/>
</dbReference>
<protein>
    <submittedName>
        <fullName evidence="6">Oxygenase</fullName>
    </submittedName>
</protein>
<dbReference type="AlphaFoldDB" id="A0A177N5Z1"/>
<organism evidence="6 7">
    <name type="scientific">Methylomonas lenta</name>
    <dbReference type="NCBI Taxonomy" id="980561"/>
    <lineage>
        <taxon>Bacteria</taxon>
        <taxon>Pseudomonadati</taxon>
        <taxon>Pseudomonadota</taxon>
        <taxon>Gammaproteobacteria</taxon>
        <taxon>Methylococcales</taxon>
        <taxon>Methylococcaceae</taxon>
        <taxon>Methylomonas</taxon>
    </lineage>
</organism>
<dbReference type="PANTHER" id="PTHR11903">
    <property type="entry name" value="PROSTAGLANDIN G/H SYNTHASE"/>
    <property type="match status" value="1"/>
</dbReference>
<dbReference type="InterPro" id="IPR037120">
    <property type="entry name" value="Haem_peroxidase_sf_animal"/>
</dbReference>
<dbReference type="GO" id="GO:0016702">
    <property type="term" value="F:oxidoreductase activity, acting on single donors with incorporation of molecular oxygen, incorporation of two atoms of oxygen"/>
    <property type="evidence" value="ECO:0007669"/>
    <property type="project" value="TreeGrafter"/>
</dbReference>
<dbReference type="InterPro" id="IPR019791">
    <property type="entry name" value="Haem_peroxidase_animal"/>
</dbReference>